<feature type="chain" id="PRO_5006435864" evidence="4">
    <location>
        <begin position="21"/>
        <end position="362"/>
    </location>
</feature>
<name>A0A0R3DXT3_9BRAD</name>
<dbReference type="Gene3D" id="3.40.190.10">
    <property type="entry name" value="Periplasmic binding protein-like II"/>
    <property type="match status" value="1"/>
</dbReference>
<organism evidence="5 6">
    <name type="scientific">Bradyrhizobium manausense</name>
    <dbReference type="NCBI Taxonomy" id="989370"/>
    <lineage>
        <taxon>Bacteria</taxon>
        <taxon>Pseudomonadati</taxon>
        <taxon>Pseudomonadota</taxon>
        <taxon>Alphaproteobacteria</taxon>
        <taxon>Hyphomicrobiales</taxon>
        <taxon>Nitrobacteraceae</taxon>
        <taxon>Bradyrhizobium</taxon>
    </lineage>
</organism>
<dbReference type="InterPro" id="IPR026289">
    <property type="entry name" value="SBP_TakP-like"/>
</dbReference>
<feature type="binding site" evidence="2">
    <location>
        <position position="155"/>
    </location>
    <ligand>
        <name>substrate</name>
    </ligand>
</feature>
<dbReference type="STRING" id="989370.AOQ71_12865"/>
<gene>
    <name evidence="5" type="ORF">AOQ71_12865</name>
</gene>
<feature type="binding site" evidence="3">
    <location>
        <position position="239"/>
    </location>
    <ligand>
        <name>substrate</name>
    </ligand>
</feature>
<keyword evidence="3" id="KW-0479">Metal-binding</keyword>
<dbReference type="AlphaFoldDB" id="A0A0R3DXT3"/>
<dbReference type="Proteomes" id="UP000051936">
    <property type="component" value="Unassembled WGS sequence"/>
</dbReference>
<dbReference type="PANTHER" id="PTHR33376">
    <property type="match status" value="1"/>
</dbReference>
<feature type="binding site" evidence="3">
    <location>
        <position position="214"/>
    </location>
    <ligand>
        <name>Na(+)</name>
        <dbReference type="ChEBI" id="CHEBI:29101"/>
    </ligand>
</feature>
<dbReference type="OrthoDB" id="9780733at2"/>
<dbReference type="Gene3D" id="3.40.190.170">
    <property type="entry name" value="Bacterial extracellular solute-binding protein, family 7"/>
    <property type="match status" value="1"/>
</dbReference>
<keyword evidence="6" id="KW-1185">Reference proteome</keyword>
<dbReference type="PIRSF" id="PIRSF039026">
    <property type="entry name" value="SiaP"/>
    <property type="match status" value="1"/>
</dbReference>
<feature type="signal peptide" evidence="4">
    <location>
        <begin position="1"/>
        <end position="20"/>
    </location>
</feature>
<protein>
    <submittedName>
        <fullName evidence="5">ABC transporter substrate-binding protein</fullName>
    </submittedName>
</protein>
<dbReference type="GO" id="GO:0046872">
    <property type="term" value="F:metal ion binding"/>
    <property type="evidence" value="ECO:0007669"/>
    <property type="project" value="UniProtKB-KW"/>
</dbReference>
<dbReference type="GO" id="GO:0055085">
    <property type="term" value="P:transmembrane transport"/>
    <property type="evidence" value="ECO:0007669"/>
    <property type="project" value="InterPro"/>
</dbReference>
<keyword evidence="1 4" id="KW-0732">Signal</keyword>
<dbReference type="GO" id="GO:0031317">
    <property type="term" value="C:tripartite ATP-independent periplasmic transporter complex"/>
    <property type="evidence" value="ECO:0007669"/>
    <property type="project" value="InterPro"/>
</dbReference>
<feature type="binding site" evidence="2">
    <location>
        <position position="176"/>
    </location>
    <ligand>
        <name>substrate</name>
    </ligand>
</feature>
<dbReference type="EMBL" id="LJYG01000047">
    <property type="protein sequence ID" value="KRQ14753.1"/>
    <property type="molecule type" value="Genomic_DNA"/>
</dbReference>
<proteinExistence type="predicted"/>
<dbReference type="PANTHER" id="PTHR33376:SF5">
    <property type="entry name" value="EXTRACYTOPLASMIC SOLUTE RECEPTOR PROTEIN"/>
    <property type="match status" value="1"/>
</dbReference>
<evidence type="ECO:0000256" key="1">
    <source>
        <dbReference type="ARBA" id="ARBA00022729"/>
    </source>
</evidence>
<dbReference type="Pfam" id="PF03480">
    <property type="entry name" value="DctP"/>
    <property type="match status" value="1"/>
</dbReference>
<evidence type="ECO:0000256" key="2">
    <source>
        <dbReference type="PIRSR" id="PIRSR039026-1"/>
    </source>
</evidence>
<dbReference type="RefSeq" id="WP_057746759.1">
    <property type="nucleotide sequence ID" value="NZ_LJYG01000047.1"/>
</dbReference>
<evidence type="ECO:0000256" key="3">
    <source>
        <dbReference type="PIRSR" id="PIRSR039026-2"/>
    </source>
</evidence>
<sequence length="362" mass="39793">MKRRKFLTAGGLGLAASVVAAPAIAQSMPEVRWRLAASWPKALDTLYGGCEYFCKRVAEITDNRFQIQPFAAGEIVPGLQVLDAVSNGTVEIGNTALYYYWGKNPAFTFGTALPFGLNTRQHISWLQWGGGQDLVNDLLKEQNIIGIPTGSTGAQMGGWFRKEIKSMADLQGLKFRVGGFAGTIIAKVGGVPQQIAGGDIYPALEKGTIDAAEWVGPYDDEKLGFVKVAKFYYYPGWWEGTGQGHNIMNLDKWNALPKHYRAAVESASRDAFTWVTGKYDALNPPALKRLLVAGAILKPFPQDVLEGCYSAAGEIYADLARSNPHFGKMYASLSAYRNESLAWMQVAELSFDSFMMRMRTRT</sequence>
<evidence type="ECO:0000313" key="5">
    <source>
        <dbReference type="EMBL" id="KRQ14753.1"/>
    </source>
</evidence>
<dbReference type="InterPro" id="IPR038404">
    <property type="entry name" value="TRAP_DctP_sf"/>
</dbReference>
<comment type="caution">
    <text evidence="5">The sequence shown here is derived from an EMBL/GenBank/DDBJ whole genome shotgun (WGS) entry which is preliminary data.</text>
</comment>
<accession>A0A0R3DXT3</accession>
<evidence type="ECO:0000313" key="6">
    <source>
        <dbReference type="Proteomes" id="UP000051936"/>
    </source>
</evidence>
<evidence type="ECO:0000256" key="4">
    <source>
        <dbReference type="SAM" id="SignalP"/>
    </source>
</evidence>
<feature type="binding site" evidence="3">
    <location>
        <position position="213"/>
    </location>
    <ligand>
        <name>substrate</name>
    </ligand>
</feature>
<dbReference type="InterPro" id="IPR018389">
    <property type="entry name" value="DctP_fam"/>
</dbReference>
<reference evidence="5 6" key="1">
    <citation type="submission" date="2015-09" db="EMBL/GenBank/DDBJ databases">
        <title>Draft Genome Sequence of Bradyrhizobium manausense Strain BR 3351T, a Novel Symbiotic Nitrogen-Fixing Alphaproteobacterium Isolated from Brazilian Amazon Rain Forest.</title>
        <authorList>
            <person name="De Araujo J.L."/>
            <person name="Zilli J.E."/>
        </authorList>
    </citation>
    <scope>NUCLEOTIDE SEQUENCE [LARGE SCALE GENOMIC DNA]</scope>
    <source>
        <strain evidence="5 6">BR3351</strain>
    </source>
</reference>